<protein>
    <submittedName>
        <fullName evidence="2">Uncharacterized protein</fullName>
    </submittedName>
</protein>
<evidence type="ECO:0000256" key="1">
    <source>
        <dbReference type="SAM" id="MobiDB-lite"/>
    </source>
</evidence>
<organism evidence="2 3">
    <name type="scientific">Caenorhabditis auriculariae</name>
    <dbReference type="NCBI Taxonomy" id="2777116"/>
    <lineage>
        <taxon>Eukaryota</taxon>
        <taxon>Metazoa</taxon>
        <taxon>Ecdysozoa</taxon>
        <taxon>Nematoda</taxon>
        <taxon>Chromadorea</taxon>
        <taxon>Rhabditida</taxon>
        <taxon>Rhabditina</taxon>
        <taxon>Rhabditomorpha</taxon>
        <taxon>Rhabditoidea</taxon>
        <taxon>Rhabditidae</taxon>
        <taxon>Peloderinae</taxon>
        <taxon>Caenorhabditis</taxon>
    </lineage>
</organism>
<accession>A0A8S1GPT6</accession>
<name>A0A8S1GPT6_9PELO</name>
<dbReference type="AlphaFoldDB" id="A0A8S1GPT6"/>
<sequence length="162" mass="17798">MGKSKNKSKENVANEPDSSLSSNAILSTPSGRPQLSIANLNDEVVLLRQIVSDLRIQVEALQKLAYPKNSCNCAAVSEVNYSAHQNSSTVAEQPVDQLRNAVAQASLSRSFIEKSVFAVLKRYPDNKSVTQDKLDADHVAEVCRKLDIPMPISTHRHPCKRS</sequence>
<proteinExistence type="predicted"/>
<evidence type="ECO:0000313" key="3">
    <source>
        <dbReference type="Proteomes" id="UP000835052"/>
    </source>
</evidence>
<dbReference type="Proteomes" id="UP000835052">
    <property type="component" value="Unassembled WGS sequence"/>
</dbReference>
<feature type="region of interest" description="Disordered" evidence="1">
    <location>
        <begin position="1"/>
        <end position="26"/>
    </location>
</feature>
<feature type="compositionally biased region" description="Polar residues" evidence="1">
    <location>
        <begin position="16"/>
        <end position="26"/>
    </location>
</feature>
<gene>
    <name evidence="2" type="ORF">CAUJ_LOCUS1325</name>
</gene>
<keyword evidence="3" id="KW-1185">Reference proteome</keyword>
<comment type="caution">
    <text evidence="2">The sequence shown here is derived from an EMBL/GenBank/DDBJ whole genome shotgun (WGS) entry which is preliminary data.</text>
</comment>
<reference evidence="2" key="1">
    <citation type="submission" date="2020-10" db="EMBL/GenBank/DDBJ databases">
        <authorList>
            <person name="Kikuchi T."/>
        </authorList>
    </citation>
    <scope>NUCLEOTIDE SEQUENCE</scope>
    <source>
        <strain evidence="2">NKZ352</strain>
    </source>
</reference>
<evidence type="ECO:0000313" key="2">
    <source>
        <dbReference type="EMBL" id="CAD6185406.1"/>
    </source>
</evidence>
<dbReference type="EMBL" id="CAJGYM010000002">
    <property type="protein sequence ID" value="CAD6185406.1"/>
    <property type="molecule type" value="Genomic_DNA"/>
</dbReference>